<feature type="domain" description="AB hydrolase-1" evidence="1">
    <location>
        <begin position="25"/>
        <end position="141"/>
    </location>
</feature>
<dbReference type="GO" id="GO:0003824">
    <property type="term" value="F:catalytic activity"/>
    <property type="evidence" value="ECO:0007669"/>
    <property type="project" value="UniProtKB-ARBA"/>
</dbReference>
<keyword evidence="3" id="KW-1185">Reference proteome</keyword>
<proteinExistence type="predicted"/>
<dbReference type="Gene3D" id="3.40.50.1820">
    <property type="entry name" value="alpha/beta hydrolase"/>
    <property type="match status" value="1"/>
</dbReference>
<organism evidence="2 3">
    <name type="scientific">Actinokineospora iranica</name>
    <dbReference type="NCBI Taxonomy" id="1271860"/>
    <lineage>
        <taxon>Bacteria</taxon>
        <taxon>Bacillati</taxon>
        <taxon>Actinomycetota</taxon>
        <taxon>Actinomycetes</taxon>
        <taxon>Pseudonocardiales</taxon>
        <taxon>Pseudonocardiaceae</taxon>
        <taxon>Actinokineospora</taxon>
    </lineage>
</organism>
<sequence>MLERTCQARLDQGVLDYVEMGEGRPVVFVHGLLVNADLWRDVLPLVAGAGYRCLAPDWPLGSHRRPMAPGADLSPPGLARLIADFLAELDLRDVLLVANDTGGALTQILMAEHPDRIAGVVLTPSDAFERFFPPMFAPLPPLARVPGAMWLTAAALRSRFVRGLPFGYGWIAKRPIPGAAIHSYVDPVWRDRGVRADLGRFLRGVHRRHTLAAARKLADFRRPVLLAWAAEDRLFPMSLAHRLAEVLPDARIAEIPDSHTFVPEDQPAALGELIVGFAREKVFGLAH</sequence>
<evidence type="ECO:0000313" key="3">
    <source>
        <dbReference type="Proteomes" id="UP000199501"/>
    </source>
</evidence>
<dbReference type="InterPro" id="IPR000073">
    <property type="entry name" value="AB_hydrolase_1"/>
</dbReference>
<dbReference type="PRINTS" id="PR00111">
    <property type="entry name" value="ABHYDROLASE"/>
</dbReference>
<dbReference type="PANTHER" id="PTHR43798">
    <property type="entry name" value="MONOACYLGLYCEROL LIPASE"/>
    <property type="match status" value="1"/>
</dbReference>
<accession>A0A1G6U3R1</accession>
<name>A0A1G6U3R1_9PSEU</name>
<dbReference type="SUPFAM" id="SSF53474">
    <property type="entry name" value="alpha/beta-Hydrolases"/>
    <property type="match status" value="1"/>
</dbReference>
<evidence type="ECO:0000259" key="1">
    <source>
        <dbReference type="Pfam" id="PF00561"/>
    </source>
</evidence>
<dbReference type="AlphaFoldDB" id="A0A1G6U3R1"/>
<dbReference type="EMBL" id="FMZZ01000010">
    <property type="protein sequence ID" value="SDD35921.1"/>
    <property type="molecule type" value="Genomic_DNA"/>
</dbReference>
<dbReference type="InterPro" id="IPR029058">
    <property type="entry name" value="AB_hydrolase_fold"/>
</dbReference>
<dbReference type="STRING" id="1271860.SAMN05216174_11090"/>
<dbReference type="OrthoDB" id="3400345at2"/>
<evidence type="ECO:0000313" key="2">
    <source>
        <dbReference type="EMBL" id="SDD35921.1"/>
    </source>
</evidence>
<dbReference type="InterPro" id="IPR050266">
    <property type="entry name" value="AB_hydrolase_sf"/>
</dbReference>
<reference evidence="3" key="1">
    <citation type="submission" date="2016-10" db="EMBL/GenBank/DDBJ databases">
        <authorList>
            <person name="Varghese N."/>
            <person name="Submissions S."/>
        </authorList>
    </citation>
    <scope>NUCLEOTIDE SEQUENCE [LARGE SCALE GENOMIC DNA]</scope>
    <source>
        <strain evidence="3">IBRC-M 10403</strain>
    </source>
</reference>
<protein>
    <submittedName>
        <fullName evidence="2">Pimeloyl-ACP methyl ester carboxylesterase</fullName>
    </submittedName>
</protein>
<dbReference type="Proteomes" id="UP000199501">
    <property type="component" value="Unassembled WGS sequence"/>
</dbReference>
<dbReference type="Pfam" id="PF00561">
    <property type="entry name" value="Abhydrolase_1"/>
    <property type="match status" value="1"/>
</dbReference>
<dbReference type="RefSeq" id="WP_091453378.1">
    <property type="nucleotide sequence ID" value="NZ_FMZZ01000010.1"/>
</dbReference>
<gene>
    <name evidence="2" type="ORF">SAMN05216174_11090</name>
</gene>